<protein>
    <submittedName>
        <fullName evidence="1">Uncharacterized protein</fullName>
    </submittedName>
</protein>
<keyword evidence="2" id="KW-1185">Reference proteome</keyword>
<dbReference type="Proteomes" id="UP001176471">
    <property type="component" value="Unassembled WGS sequence"/>
</dbReference>
<accession>A0ABT8ZHF9</accession>
<gene>
    <name evidence="1" type="ORF">Q4610_02850</name>
</gene>
<comment type="caution">
    <text evidence="1">The sequence shown here is derived from an EMBL/GenBank/DDBJ whole genome shotgun (WGS) entry which is preliminary data.</text>
</comment>
<dbReference type="RefSeq" id="WP_304534493.1">
    <property type="nucleotide sequence ID" value="NZ_JAUQOM010000001.1"/>
</dbReference>
<sequence>MIRLLMSGLLLAASPAAGLLPDDPVLRTLVEGEAAEAGGDHAMLLDSAQVLKALGASPAEGQEDLAARWTHAANAAGITRSALGFRGRALGPAYRRGSLDAGGSVTMRQIFFAGQRAQILVAPRGNSAKLSIRVQNADGGTLCAKPVGGPQADCAWLPLFTDRYDIVIENGGTTTAAFYLIVR</sequence>
<name>A0ABT8ZHF9_9SPHN</name>
<reference evidence="1" key="1">
    <citation type="submission" date="2023-07" db="EMBL/GenBank/DDBJ databases">
        <title>Bacterial whole genome sequence for Sphingobium sp. HBC34.</title>
        <authorList>
            <person name="Le V."/>
            <person name="Ko S.-R."/>
            <person name="Ahn C.-Y."/>
            <person name="Oh H.-M."/>
        </authorList>
    </citation>
    <scope>NUCLEOTIDE SEQUENCE</scope>
    <source>
        <strain evidence="1">HBC34</strain>
    </source>
</reference>
<proteinExistence type="predicted"/>
<organism evidence="1 2">
    <name type="scientific">Sphingobium cyanobacteriorum</name>
    <dbReference type="NCBI Taxonomy" id="3063954"/>
    <lineage>
        <taxon>Bacteria</taxon>
        <taxon>Pseudomonadati</taxon>
        <taxon>Pseudomonadota</taxon>
        <taxon>Alphaproteobacteria</taxon>
        <taxon>Sphingomonadales</taxon>
        <taxon>Sphingomonadaceae</taxon>
        <taxon>Sphingobium</taxon>
    </lineage>
</organism>
<evidence type="ECO:0000313" key="2">
    <source>
        <dbReference type="Proteomes" id="UP001176471"/>
    </source>
</evidence>
<dbReference type="EMBL" id="JAUQOM010000001">
    <property type="protein sequence ID" value="MDO7833974.1"/>
    <property type="molecule type" value="Genomic_DNA"/>
</dbReference>
<evidence type="ECO:0000313" key="1">
    <source>
        <dbReference type="EMBL" id="MDO7833974.1"/>
    </source>
</evidence>